<keyword evidence="2" id="KW-0732">Signal</keyword>
<evidence type="ECO:0000256" key="2">
    <source>
        <dbReference type="SAM" id="SignalP"/>
    </source>
</evidence>
<name>A0A8J5I6Z6_9STRA</name>
<organism evidence="6 7">
    <name type="scientific">Phytophthora aleatoria</name>
    <dbReference type="NCBI Taxonomy" id="2496075"/>
    <lineage>
        <taxon>Eukaryota</taxon>
        <taxon>Sar</taxon>
        <taxon>Stramenopiles</taxon>
        <taxon>Oomycota</taxon>
        <taxon>Peronosporomycetes</taxon>
        <taxon>Peronosporales</taxon>
        <taxon>Peronosporaceae</taxon>
        <taxon>Phytophthora</taxon>
    </lineage>
</organism>
<evidence type="ECO:0000313" key="6">
    <source>
        <dbReference type="EMBL" id="KAG6948788.1"/>
    </source>
</evidence>
<dbReference type="InterPro" id="IPR003018">
    <property type="entry name" value="GAF"/>
</dbReference>
<evidence type="ECO:0008006" key="8">
    <source>
        <dbReference type="Google" id="ProtNLM"/>
    </source>
</evidence>
<sequence length="1691" mass="184864">MLSRLAPALSAIVIAGATCSTSRVSATTTNYPLGLFTVTVDTERSTVEISNSVGDQVWKSASDRAFISASSGLTTITQASGNFQLSSENVGTPCQTATISGVTSSSSDLVMTHNRWSSMQALLVNVYMAFESPHDEAFFGLGEQTGIGSLRGWRVPVWTREGGVGRGEEPVTTYLNENASISGAFAGGSLLTTYTGVGSLTTSLGRWVVLDGTKYALFDLASNATSAFEDTAAGYLAGNITEGDHVTGSTTTLEIMYESSSLNGWIGRAATGNPLLEATNALTKVTGRQPQLPDWSHDGAILGIQDWSGTRLQTGAYGISLHRLWWNWEPDTTLYPTWAEWVPHLQSTYGVRTMSYINTFLANVSTKSTGYNTSFYAIAASEGRFVANATAGDGRPWTITSGPGIDAGLLDLSNQSTIDWFKALVKKQYYSVPISGMMQDFGEYLSVDDSVSLSGGTVDPRVFHNDYPTVWATLLREVVTELGLENDTIGFHRSAGTFSAKHTNLFWVGDQNIDESREDGMRAVISSTLHVGASGFAQTHSDIGGYTNTLAAVGNITRNAALLGRWGELGAFSGTAFRTHEGNIPQMNVQAYTNGTTRAYHAYNARLFRSLKPYRLALLDEYQVNGWPIVRHPMVFSPNDSVASAVIDATFWLGEALYVAPVYDLSASSVEVYLPPLQVNSQGTAVNSTAFTYKHLWSGEEYVPGQTVTVDAPWGKPGVFMRWPVTEKEGLQLQQLWEFVVAENATTLEAEEQLDFDTCAKTIMMNAGGGDQRRYVRASNRRLAEVAAQAAARIDLETLKHRRSEAAGVTTERSIDGTVVTATSVIECSLKEMQALLNPPTSDRYACVMRELVGQDFIYGSIVHHAEEITTQNVSVRTATFVKRHILARNEQWCFVSAVKSLESCNNKEAQGFTVTLASLHPDDVFTGKAQAASVIHIQGLAVLYLVTAEPHRKMRQGRAKRAVRVAFCAHVASIPGSGRPSPFRWLMMARNREEADDASNGVVLARVVQLARTLKQFNVAVRRRRLDAQVLADLRKVQPSNSRCACCTRRVKVSKSLFGGAKRGIGKGSMSEESLASSKGIKYSQTVHLCEHCMQRVDDADYDSYCASNGSVSPSSVIQPDSPGAEPPSAVIARVLSQVLGNASQEEKPVVIRVIKHLLSPKQEEKSKFRADSAELAKSLGRLAEEQGFSEEIEVKDATETKHIPEVTPEGPTTPKDEEKPPLAGATGRQYALQYADLSDDADEDTEDTDETEDAEDVEDAEDAKELTVVSRHPVPADEGYRLQWLDTHPNIISHVMDLPDLELLCNIARGELQCDATLVTMFGPSACYVVASTDPAWRGAEIPRDHAICGHTLMTGEPLLVRHPEADVRFTAMNLVRRDGVRFYFGFPVKITFPDGGGTTAVGTFCCVHGGETRDVSESQYALMATLAEDHYYTCNYCGMRRKQLPSSGYANLMSHLKDKHPGYVDDYESHQIRQAGSLTAYGFVNLTASNIYQWIEWVVTRNMPFSEVDDPLTRSMSKLKSVGSKTLKRYMSLLVAAVEAKISAKMSGQFGFVSDASTLFLENYVALFGVYWHDGQLKQALLTIAPMEEGDLTAQSHCSFIKKICDIFHLSESDLTFLIGCASHRFNLVVNSYLSSYNTEVGSVSTLMAALRTFNNRAALCEYTPLSLLRPNVTRWSSTVEMVAHYIL</sequence>
<dbReference type="EMBL" id="JAENGY010001510">
    <property type="protein sequence ID" value="KAG6948788.1"/>
    <property type="molecule type" value="Genomic_DNA"/>
</dbReference>
<dbReference type="InterPro" id="IPR000322">
    <property type="entry name" value="Glyco_hydro_31_TIM"/>
</dbReference>
<dbReference type="GO" id="GO:0004553">
    <property type="term" value="F:hydrolase activity, hydrolyzing O-glycosyl compounds"/>
    <property type="evidence" value="ECO:0007669"/>
    <property type="project" value="InterPro"/>
</dbReference>
<protein>
    <recommendedName>
        <fullName evidence="8">Alpha-glucosidase</fullName>
    </recommendedName>
</protein>
<feature type="domain" description="Glycoside hydrolase family 31 TIM barrel" evidence="3">
    <location>
        <begin position="326"/>
        <end position="586"/>
    </location>
</feature>
<dbReference type="InterPro" id="IPR048395">
    <property type="entry name" value="Glyco_hydro_31_C"/>
</dbReference>
<evidence type="ECO:0000259" key="3">
    <source>
        <dbReference type="Pfam" id="PF01055"/>
    </source>
</evidence>
<feature type="region of interest" description="Disordered" evidence="1">
    <location>
        <begin position="1240"/>
        <end position="1267"/>
    </location>
</feature>
<dbReference type="Pfam" id="PF01590">
    <property type="entry name" value="GAF"/>
    <property type="match status" value="1"/>
</dbReference>
<dbReference type="CDD" id="cd14752">
    <property type="entry name" value="GH31_N"/>
    <property type="match status" value="1"/>
</dbReference>
<evidence type="ECO:0000259" key="4">
    <source>
        <dbReference type="Pfam" id="PF01590"/>
    </source>
</evidence>
<dbReference type="PANTHER" id="PTHR46959">
    <property type="entry name" value="SULFOQUINOVOSIDASE"/>
    <property type="match status" value="1"/>
</dbReference>
<feature type="compositionally biased region" description="Acidic residues" evidence="1">
    <location>
        <begin position="1240"/>
        <end position="1264"/>
    </location>
</feature>
<dbReference type="Pfam" id="PF01055">
    <property type="entry name" value="Glyco_hydro_31_2nd"/>
    <property type="match status" value="1"/>
</dbReference>
<evidence type="ECO:0000256" key="1">
    <source>
        <dbReference type="SAM" id="MobiDB-lite"/>
    </source>
</evidence>
<proteinExistence type="predicted"/>
<comment type="caution">
    <text evidence="6">The sequence shown here is derived from an EMBL/GenBank/DDBJ whole genome shotgun (WGS) entry which is preliminary data.</text>
</comment>
<gene>
    <name evidence="6" type="ORF">JG688_00014952</name>
</gene>
<reference evidence="6" key="1">
    <citation type="submission" date="2021-01" db="EMBL/GenBank/DDBJ databases">
        <title>Phytophthora aleatoria, a newly-described species from Pinus radiata is distinct from Phytophthora cactorum isolates based on comparative genomics.</title>
        <authorList>
            <person name="Mcdougal R."/>
            <person name="Panda P."/>
            <person name="Williams N."/>
            <person name="Studholme D.J."/>
        </authorList>
    </citation>
    <scope>NUCLEOTIDE SEQUENCE</scope>
    <source>
        <strain evidence="6">NZFS 4037</strain>
    </source>
</reference>
<feature type="compositionally biased region" description="Basic and acidic residues" evidence="1">
    <location>
        <begin position="1195"/>
        <end position="1206"/>
    </location>
</feature>
<accession>A0A8J5I6Z6</accession>
<dbReference type="InterPro" id="IPR052990">
    <property type="entry name" value="Sulfoquinovosidase_GH31"/>
</dbReference>
<dbReference type="PANTHER" id="PTHR46959:SF2">
    <property type="entry name" value="SULFOQUINOVOSIDASE"/>
    <property type="match status" value="1"/>
</dbReference>
<evidence type="ECO:0000313" key="7">
    <source>
        <dbReference type="Proteomes" id="UP000709295"/>
    </source>
</evidence>
<dbReference type="Pfam" id="PF21365">
    <property type="entry name" value="Glyco_hydro_31_3rd"/>
    <property type="match status" value="1"/>
</dbReference>
<keyword evidence="7" id="KW-1185">Reference proteome</keyword>
<feature type="domain" description="Glycosyl hydrolase family 31 C-terminal" evidence="5">
    <location>
        <begin position="627"/>
        <end position="722"/>
    </location>
</feature>
<dbReference type="Proteomes" id="UP000709295">
    <property type="component" value="Unassembled WGS sequence"/>
</dbReference>
<evidence type="ECO:0000259" key="5">
    <source>
        <dbReference type="Pfam" id="PF21365"/>
    </source>
</evidence>
<dbReference type="GO" id="GO:0005975">
    <property type="term" value="P:carbohydrate metabolic process"/>
    <property type="evidence" value="ECO:0007669"/>
    <property type="project" value="InterPro"/>
</dbReference>
<feature type="signal peptide" evidence="2">
    <location>
        <begin position="1"/>
        <end position="26"/>
    </location>
</feature>
<feature type="domain" description="GAF" evidence="4">
    <location>
        <begin position="1306"/>
        <end position="1431"/>
    </location>
</feature>
<feature type="chain" id="PRO_5035184474" description="Alpha-glucosidase" evidence="2">
    <location>
        <begin position="27"/>
        <end position="1691"/>
    </location>
</feature>
<feature type="region of interest" description="Disordered" evidence="1">
    <location>
        <begin position="1195"/>
        <end position="1225"/>
    </location>
</feature>